<keyword evidence="2" id="KW-1185">Reference proteome</keyword>
<sequence>MGATFDRLGTGSGLTTINGLIRKSDWSSANDPFRLKYNNSKHHHSSISYHHYDQSAQSPLLLSSIFACFPESYQSRKNGPSDKSAMKEALKGDIDLIAVKNDSCENESNRSSVAANSSISNIVRIISDQSLLQTEENATSLPNLVYDVGVKEEVIATEPTKTSINDNFEDLQGRISLETLDLIRRLHTQYLNVENSKGQKPEGRSSDKGKSKKEEIINVSGRLEIL</sequence>
<dbReference type="AlphaFoldDB" id="A0A0R3S5Z7"/>
<feature type="compositionally biased region" description="Basic and acidic residues" evidence="1">
    <location>
        <begin position="197"/>
        <end position="215"/>
    </location>
</feature>
<evidence type="ECO:0000256" key="1">
    <source>
        <dbReference type="SAM" id="MobiDB-lite"/>
    </source>
</evidence>
<accession>A0A0R3S5Z7</accession>
<name>A0A0R3S5Z7_9BILA</name>
<dbReference type="WBParaSite" id="EEL_0001021901-mRNA-1">
    <property type="protein sequence ID" value="EEL_0001021901-mRNA-1"/>
    <property type="gene ID" value="EEL_0001021901"/>
</dbReference>
<dbReference type="Proteomes" id="UP000050640">
    <property type="component" value="Unplaced"/>
</dbReference>
<organism evidence="2 3">
    <name type="scientific">Elaeophora elaphi</name>
    <dbReference type="NCBI Taxonomy" id="1147741"/>
    <lineage>
        <taxon>Eukaryota</taxon>
        <taxon>Metazoa</taxon>
        <taxon>Ecdysozoa</taxon>
        <taxon>Nematoda</taxon>
        <taxon>Chromadorea</taxon>
        <taxon>Rhabditida</taxon>
        <taxon>Spirurina</taxon>
        <taxon>Spiruromorpha</taxon>
        <taxon>Filarioidea</taxon>
        <taxon>Onchocercidae</taxon>
        <taxon>Elaeophora</taxon>
    </lineage>
</organism>
<protein>
    <submittedName>
        <fullName evidence="3">Uncharacterized protein</fullName>
    </submittedName>
</protein>
<evidence type="ECO:0000313" key="3">
    <source>
        <dbReference type="WBParaSite" id="EEL_0001021901-mRNA-1"/>
    </source>
</evidence>
<proteinExistence type="predicted"/>
<feature type="region of interest" description="Disordered" evidence="1">
    <location>
        <begin position="193"/>
        <end position="215"/>
    </location>
</feature>
<evidence type="ECO:0000313" key="2">
    <source>
        <dbReference type="Proteomes" id="UP000050640"/>
    </source>
</evidence>
<reference evidence="3" key="1">
    <citation type="submission" date="2017-02" db="UniProtKB">
        <authorList>
            <consortium name="WormBaseParasite"/>
        </authorList>
    </citation>
    <scope>IDENTIFICATION</scope>
</reference>